<dbReference type="AlphaFoldDB" id="Q8ERI2"/>
<feature type="transmembrane region" description="Helical" evidence="1">
    <location>
        <begin position="70"/>
        <end position="91"/>
    </location>
</feature>
<name>Q8ERI2_OCEIH</name>
<dbReference type="InterPro" id="IPR005915">
    <property type="entry name" value="Tandem_5TM"/>
</dbReference>
<accession>Q8ERI2</accession>
<dbReference type="Proteomes" id="UP000000822">
    <property type="component" value="Chromosome"/>
</dbReference>
<keyword evidence="1" id="KW-1133">Transmembrane helix</keyword>
<evidence type="ECO:0000256" key="1">
    <source>
        <dbReference type="SAM" id="Phobius"/>
    </source>
</evidence>
<keyword evidence="1" id="KW-0812">Transmembrane</keyword>
<evidence type="ECO:0000313" key="2">
    <source>
        <dbReference type="EMBL" id="BAC13276.1"/>
    </source>
</evidence>
<dbReference type="eggNOG" id="ENOG5033HNH">
    <property type="taxonomic scope" value="Bacteria"/>
</dbReference>
<feature type="transmembrane region" description="Helical" evidence="1">
    <location>
        <begin position="103"/>
        <end position="124"/>
    </location>
</feature>
<dbReference type="OrthoDB" id="2719213at2"/>
<dbReference type="KEGG" id="oih:OB1320"/>
<keyword evidence="3" id="KW-1185">Reference proteome</keyword>
<dbReference type="Pfam" id="PF04276">
    <property type="entry name" value="DUF443"/>
    <property type="match status" value="1"/>
</dbReference>
<dbReference type="HOGENOM" id="CLU_109800_0_0_9"/>
<evidence type="ECO:0000313" key="3">
    <source>
        <dbReference type="Proteomes" id="UP000000822"/>
    </source>
</evidence>
<gene>
    <name evidence="2" type="ordered locus">OB1320</name>
</gene>
<sequence>MNCNVQFVFKNLRYRILEIDEEEYILDMGNSVWKIIFPFLHWVLPNPVYKLDNHEIVKRLKVPEREQPKTISAGTGALGGLIGVFLASLIRPLANMFHIPSTSLINFIITILVVIIALSVFIYINTRSKNNLTAIVDYKHYPRKKLWIRPPSLKFFSSLCFFYLFFMALTVVPLMGFIETGNIIIFFGSIFFLFVTFMINYFTILVGNTTVRFRD</sequence>
<protein>
    <submittedName>
        <fullName evidence="2">Hypothetical conserved protein</fullName>
    </submittedName>
</protein>
<feature type="transmembrane region" description="Helical" evidence="1">
    <location>
        <begin position="184"/>
        <end position="206"/>
    </location>
</feature>
<organism evidence="2 3">
    <name type="scientific">Oceanobacillus iheyensis (strain DSM 14371 / CIP 107618 / JCM 11309 / KCTC 3954 / HTE831)</name>
    <dbReference type="NCBI Taxonomy" id="221109"/>
    <lineage>
        <taxon>Bacteria</taxon>
        <taxon>Bacillati</taxon>
        <taxon>Bacillota</taxon>
        <taxon>Bacilli</taxon>
        <taxon>Bacillales</taxon>
        <taxon>Bacillaceae</taxon>
        <taxon>Oceanobacillus</taxon>
    </lineage>
</organism>
<dbReference type="RefSeq" id="WP_011065724.1">
    <property type="nucleotide sequence ID" value="NC_004193.1"/>
</dbReference>
<reference evidence="2 3" key="1">
    <citation type="journal article" date="2001" name="FEMS Microbiol. Lett.">
        <title>Oceanobacillus iheyensis gen. nov., sp. nov., a deep-sea extremely halotolerant and alkaliphilic species isolated from a depth of 1050 m on the Iheya Ridge.</title>
        <authorList>
            <person name="Lu J."/>
            <person name="Nogi Y."/>
            <person name="Takami H."/>
        </authorList>
    </citation>
    <scope>NUCLEOTIDE SEQUENCE [LARGE SCALE GENOMIC DNA]</scope>
    <source>
        <strain evidence="3">DSM 14371 / CIP 107618 / JCM 11309 / KCTC 3954 / HTE831</strain>
    </source>
</reference>
<dbReference type="NCBIfam" id="TIGR01218">
    <property type="entry name" value="Gpos_tandem_5TM"/>
    <property type="match status" value="1"/>
</dbReference>
<reference evidence="2 3" key="2">
    <citation type="journal article" date="2002" name="Nucleic Acids Res.">
        <title>Genome sequence of Oceanobacillus iheyensis isolated from the Iheya Ridge and its unexpected adaptive capabilities to extreme environments.</title>
        <authorList>
            <person name="Takami H."/>
            <person name="Takaki Y."/>
            <person name="Uchiyama I."/>
        </authorList>
    </citation>
    <scope>NUCLEOTIDE SEQUENCE [LARGE SCALE GENOMIC DNA]</scope>
    <source>
        <strain evidence="3">DSM 14371 / CIP 107618 / JCM 11309 / KCTC 3954 / HTE831</strain>
    </source>
</reference>
<dbReference type="PhylomeDB" id="Q8ERI2"/>
<keyword evidence="1" id="KW-0472">Membrane</keyword>
<feature type="transmembrane region" description="Helical" evidence="1">
    <location>
        <begin position="153"/>
        <end position="178"/>
    </location>
</feature>
<proteinExistence type="predicted"/>
<dbReference type="EMBL" id="BA000028">
    <property type="protein sequence ID" value="BAC13276.1"/>
    <property type="molecule type" value="Genomic_DNA"/>
</dbReference>
<dbReference type="STRING" id="221109.gene:10733560"/>